<comment type="similarity">
    <text evidence="1">Belongs to the thioesterase family.</text>
</comment>
<gene>
    <name evidence="4" type="primary">clz21</name>
</gene>
<reference evidence="4" key="1">
    <citation type="journal article" date="2013" name="J. Am. Chem. Soc.">
        <title>Flavin-linked oxidase catalyzes pyrrolizine formation of dichloropyrrole-containing polyketide extender unit in chlorizidine a.</title>
        <authorList>
            <person name="Mantovani S.M."/>
            <person name="Moore B.S."/>
        </authorList>
    </citation>
    <scope>NUCLEOTIDE SEQUENCE</scope>
    <source>
        <strain evidence="4">CNH-287</strain>
    </source>
</reference>
<dbReference type="AlphaFoldDB" id="U6A486"/>
<evidence type="ECO:0000259" key="3">
    <source>
        <dbReference type="SMART" id="SM00824"/>
    </source>
</evidence>
<feature type="domain" description="Thioesterase TesA-like" evidence="3">
    <location>
        <begin position="9"/>
        <end position="226"/>
    </location>
</feature>
<dbReference type="InterPro" id="IPR020802">
    <property type="entry name" value="TesA-like"/>
</dbReference>
<evidence type="ECO:0000256" key="1">
    <source>
        <dbReference type="ARBA" id="ARBA00007169"/>
    </source>
</evidence>
<evidence type="ECO:0000256" key="2">
    <source>
        <dbReference type="ARBA" id="ARBA00022801"/>
    </source>
</evidence>
<accession>U6A486</accession>
<dbReference type="Pfam" id="PF00975">
    <property type="entry name" value="Thioesterase"/>
    <property type="match status" value="1"/>
</dbReference>
<dbReference type="SUPFAM" id="SSF53474">
    <property type="entry name" value="alpha/beta-Hydrolases"/>
    <property type="match status" value="1"/>
</dbReference>
<keyword evidence="2" id="KW-0378">Hydrolase</keyword>
<evidence type="ECO:0000313" key="4">
    <source>
        <dbReference type="EMBL" id="AHA12093.1"/>
    </source>
</evidence>
<dbReference type="GO" id="GO:0008610">
    <property type="term" value="P:lipid biosynthetic process"/>
    <property type="evidence" value="ECO:0007669"/>
    <property type="project" value="TreeGrafter"/>
</dbReference>
<dbReference type="PANTHER" id="PTHR11487:SF0">
    <property type="entry name" value="S-ACYL FATTY ACID SYNTHASE THIOESTERASE, MEDIUM CHAIN"/>
    <property type="match status" value="1"/>
</dbReference>
<dbReference type="SMART" id="SM00824">
    <property type="entry name" value="PKS_TE"/>
    <property type="match status" value="1"/>
</dbReference>
<dbReference type="EMBL" id="KF585133">
    <property type="protein sequence ID" value="AHA12093.1"/>
    <property type="molecule type" value="Genomic_DNA"/>
</dbReference>
<reference evidence="4" key="2">
    <citation type="submission" date="2013-08" db="EMBL/GenBank/DDBJ databases">
        <authorList>
            <person name="Moraes Mantovani S."/>
            <person name="Moore B.S."/>
        </authorList>
    </citation>
    <scope>NUCLEOTIDE SEQUENCE</scope>
    <source>
        <strain evidence="4">CNH-287</strain>
    </source>
</reference>
<dbReference type="Gene3D" id="3.40.50.1820">
    <property type="entry name" value="alpha/beta hydrolase"/>
    <property type="match status" value="1"/>
</dbReference>
<proteinExistence type="inferred from homology"/>
<sequence>MEDRKTQLFCLPHAGGNAVMFHRWKRRFGAQVRIHPIDLAGHGTRRGEPLLTSMEALVRDLTRQIRYLVDGPYLLFGHSLGALLAYELAHTLRDGTVDDPVALLVSGRNGPAVPHPVPPLHHLPTAELLERLDELDGVPPPLLAEPELLDVFLPALRADARIAELYQRGDHAPLACPVRAVAGDVDPLSSVRGLHRWAEETTAECTVETVPGGHMVLEEPGFLEWLGEALTGSTAGQRA</sequence>
<organism evidence="4">
    <name type="scientific">Streptomyces sp. CNH287</name>
    <dbReference type="NCBI Taxonomy" id="1288082"/>
    <lineage>
        <taxon>Bacteria</taxon>
        <taxon>Bacillati</taxon>
        <taxon>Actinomycetota</taxon>
        <taxon>Actinomycetes</taxon>
        <taxon>Kitasatosporales</taxon>
        <taxon>Streptomycetaceae</taxon>
        <taxon>Streptomyces</taxon>
    </lineage>
</organism>
<name>U6A486_9ACTN</name>
<dbReference type="OrthoDB" id="8480037at2"/>
<dbReference type="InterPro" id="IPR029058">
    <property type="entry name" value="AB_hydrolase_fold"/>
</dbReference>
<dbReference type="InterPro" id="IPR001031">
    <property type="entry name" value="Thioesterase"/>
</dbReference>
<dbReference type="PANTHER" id="PTHR11487">
    <property type="entry name" value="THIOESTERASE"/>
    <property type="match status" value="1"/>
</dbReference>
<protein>
    <submittedName>
        <fullName evidence="4">Thioesterase</fullName>
    </submittedName>
</protein>
<dbReference type="GO" id="GO:0016787">
    <property type="term" value="F:hydrolase activity"/>
    <property type="evidence" value="ECO:0007669"/>
    <property type="project" value="UniProtKB-KW"/>
</dbReference>
<dbReference type="InterPro" id="IPR012223">
    <property type="entry name" value="TEII"/>
</dbReference>